<dbReference type="GeneID" id="22111133"/>
<reference evidence="1 2" key="1">
    <citation type="submission" date="2014-09" db="EMBL/GenBank/DDBJ databases">
        <authorList>
            <person name="Lapin J.S."/>
            <person name="Pope W.H."/>
            <person name="Hua J."/>
            <person name="Ford M.E."/>
            <person name="Conway J.F."/>
            <person name="Hatfull G.F."/>
            <person name="Hendrix R.W."/>
        </authorList>
    </citation>
    <scope>NUCLEOTIDE SEQUENCE [LARGE SCALE GENOMIC DNA]</scope>
</reference>
<keyword evidence="2" id="KW-1185">Reference proteome</keyword>
<gene>
    <name evidence="1" type="primary">93</name>
    <name evidence="1" type="ORF">PBI_121Q_93</name>
</gene>
<organism evidence="1 2">
    <name type="scientific">Escherichia phage 121Q</name>
    <dbReference type="NCBI Taxonomy" id="1555202"/>
    <lineage>
        <taxon>Viruses</taxon>
        <taxon>Duplodnaviria</taxon>
        <taxon>Heunggongvirae</taxon>
        <taxon>Uroviricota</taxon>
        <taxon>Caudoviricetes</taxon>
        <taxon>Asteriusvirus</taxon>
        <taxon>Asteriusvirus av121Q</taxon>
    </lineage>
</organism>
<evidence type="ECO:0000313" key="2">
    <source>
        <dbReference type="Proteomes" id="UP000029889"/>
    </source>
</evidence>
<sequence length="171" mass="20067">MPIPYVKIINNILDSWEDVITGKKQPSPVHALSGKLQFRMSNQTETFNNHDICITLKTPISIVIKKNKDDELTLSIGRDKIILSNLSEEEFFQRSTIIDMKDFTYESLVELNTRFNDIQERLRPILRIEEEAWIESIRKMQEMLKENINNLGKATMEFGKTFKLNFSKDRK</sequence>
<accession>A0A097EX46</accession>
<protein>
    <submittedName>
        <fullName evidence="1">Uncharacterized protein</fullName>
    </submittedName>
</protein>
<dbReference type="KEGG" id="vg:22111133"/>
<dbReference type="Proteomes" id="UP000029889">
    <property type="component" value="Segment"/>
</dbReference>
<dbReference type="RefSeq" id="YP_009101687.1">
    <property type="nucleotide sequence ID" value="NC_025447.1"/>
</dbReference>
<name>A0A097EX46_9CAUD</name>
<proteinExistence type="predicted"/>
<dbReference type="EMBL" id="KM507819">
    <property type="protein sequence ID" value="AIT13990.1"/>
    <property type="molecule type" value="Genomic_DNA"/>
</dbReference>
<evidence type="ECO:0000313" key="1">
    <source>
        <dbReference type="EMBL" id="AIT13990.1"/>
    </source>
</evidence>